<name>A0A921NT05_9GAMM</name>
<organism evidence="2 3">
    <name type="scientific">Pseudoxanthomonas taiwanensis</name>
    <dbReference type="NCBI Taxonomy" id="176598"/>
    <lineage>
        <taxon>Bacteria</taxon>
        <taxon>Pseudomonadati</taxon>
        <taxon>Pseudomonadota</taxon>
        <taxon>Gammaproteobacteria</taxon>
        <taxon>Lysobacterales</taxon>
        <taxon>Lysobacteraceae</taxon>
        <taxon>Pseudoxanthomonas</taxon>
    </lineage>
</organism>
<evidence type="ECO:0000313" key="3">
    <source>
        <dbReference type="Proteomes" id="UP000717981"/>
    </source>
</evidence>
<evidence type="ECO:0000256" key="1">
    <source>
        <dbReference type="SAM" id="Phobius"/>
    </source>
</evidence>
<comment type="caution">
    <text evidence="2">The sequence shown here is derived from an EMBL/GenBank/DDBJ whole genome shotgun (WGS) entry which is preliminary data.</text>
</comment>
<feature type="transmembrane region" description="Helical" evidence="1">
    <location>
        <begin position="26"/>
        <end position="46"/>
    </location>
</feature>
<keyword evidence="1" id="KW-0812">Transmembrane</keyword>
<dbReference type="RefSeq" id="WP_162124410.1">
    <property type="nucleotide sequence ID" value="NZ_PDWK01000029.1"/>
</dbReference>
<accession>A0A921NT05</accession>
<keyword evidence="1" id="KW-0472">Membrane</keyword>
<dbReference type="Proteomes" id="UP000717981">
    <property type="component" value="Unassembled WGS sequence"/>
</dbReference>
<dbReference type="AlphaFoldDB" id="A0A921NT05"/>
<dbReference type="EMBL" id="PDWK01000029">
    <property type="protein sequence ID" value="KAF1689021.1"/>
    <property type="molecule type" value="Genomic_DNA"/>
</dbReference>
<reference evidence="2" key="1">
    <citation type="submission" date="2017-10" db="EMBL/GenBank/DDBJ databases">
        <title>Whole genome sequencing of members of genus Pseudoxanthomonas.</title>
        <authorList>
            <person name="Kumar S."/>
            <person name="Bansal K."/>
            <person name="Kaur A."/>
            <person name="Patil P."/>
            <person name="Sharma S."/>
            <person name="Patil P.B."/>
        </authorList>
    </citation>
    <scope>NUCLEOTIDE SEQUENCE</scope>
    <source>
        <strain evidence="2">DSM 22914</strain>
    </source>
</reference>
<proteinExistence type="predicted"/>
<keyword evidence="1" id="KW-1133">Transmembrane helix</keyword>
<evidence type="ECO:0000313" key="2">
    <source>
        <dbReference type="EMBL" id="KAF1689021.1"/>
    </source>
</evidence>
<dbReference type="InterPro" id="IPR025489">
    <property type="entry name" value="DUF4381"/>
</dbReference>
<evidence type="ECO:0008006" key="4">
    <source>
        <dbReference type="Google" id="ProtNLM"/>
    </source>
</evidence>
<keyword evidence="3" id="KW-1185">Reference proteome</keyword>
<dbReference type="OrthoDB" id="283083at2"/>
<dbReference type="Pfam" id="PF14316">
    <property type="entry name" value="DUF4381"/>
    <property type="match status" value="1"/>
</dbReference>
<gene>
    <name evidence="2" type="ORF">CR938_07490</name>
</gene>
<protein>
    <recommendedName>
        <fullName evidence="4">DUF4381 domain-containing protein</fullName>
    </recommendedName>
</protein>
<sequence>MDPARLPLRDVHLPPPPSWWPPAPGWWWLGGALLLLLAGWLAWYAWRWRRRRRWLRWFEQACAEGAPPQRLAAMSMLLRRAARRCRPGAELLQGEDWLRFLDGGKGTAFSRGPGRLLLDGGYRPRIDDAVALDAVHALARARFLALMEGRR</sequence>